<dbReference type="EMBL" id="MU393434">
    <property type="protein sequence ID" value="KAI4868936.1"/>
    <property type="molecule type" value="Genomic_DNA"/>
</dbReference>
<proteinExistence type="predicted"/>
<reference evidence="1 2" key="1">
    <citation type="journal article" date="2022" name="New Phytol.">
        <title>Ecological generalism drives hyperdiversity of secondary metabolite gene clusters in xylarialean endophytes.</title>
        <authorList>
            <person name="Franco M.E.E."/>
            <person name="Wisecaver J.H."/>
            <person name="Arnold A.E."/>
            <person name="Ju Y.M."/>
            <person name="Slot J.C."/>
            <person name="Ahrendt S."/>
            <person name="Moore L.P."/>
            <person name="Eastman K.E."/>
            <person name="Scott K."/>
            <person name="Konkel Z."/>
            <person name="Mondo S.J."/>
            <person name="Kuo A."/>
            <person name="Hayes R.D."/>
            <person name="Haridas S."/>
            <person name="Andreopoulos B."/>
            <person name="Riley R."/>
            <person name="LaButti K."/>
            <person name="Pangilinan J."/>
            <person name="Lipzen A."/>
            <person name="Amirebrahimi M."/>
            <person name="Yan J."/>
            <person name="Adam C."/>
            <person name="Keymanesh K."/>
            <person name="Ng V."/>
            <person name="Louie K."/>
            <person name="Northen T."/>
            <person name="Drula E."/>
            <person name="Henrissat B."/>
            <person name="Hsieh H.M."/>
            <person name="Youens-Clark K."/>
            <person name="Lutzoni F."/>
            <person name="Miadlikowska J."/>
            <person name="Eastwood D.C."/>
            <person name="Hamelin R.C."/>
            <person name="Grigoriev I.V."/>
            <person name="U'Ren J.M."/>
        </authorList>
    </citation>
    <scope>NUCLEOTIDE SEQUENCE [LARGE SCALE GENOMIC DNA]</scope>
    <source>
        <strain evidence="1 2">CBS 119005</strain>
    </source>
</reference>
<accession>A0ACB9ZBJ8</accession>
<dbReference type="Proteomes" id="UP001497700">
    <property type="component" value="Unassembled WGS sequence"/>
</dbReference>
<comment type="caution">
    <text evidence="1">The sequence shown here is derived from an EMBL/GenBank/DDBJ whole genome shotgun (WGS) entry which is preliminary data.</text>
</comment>
<evidence type="ECO:0000313" key="2">
    <source>
        <dbReference type="Proteomes" id="UP001497700"/>
    </source>
</evidence>
<organism evidence="1 2">
    <name type="scientific">Hypoxylon rubiginosum</name>
    <dbReference type="NCBI Taxonomy" id="110542"/>
    <lineage>
        <taxon>Eukaryota</taxon>
        <taxon>Fungi</taxon>
        <taxon>Dikarya</taxon>
        <taxon>Ascomycota</taxon>
        <taxon>Pezizomycotina</taxon>
        <taxon>Sordariomycetes</taxon>
        <taxon>Xylariomycetidae</taxon>
        <taxon>Xylariales</taxon>
        <taxon>Hypoxylaceae</taxon>
        <taxon>Hypoxylon</taxon>
    </lineage>
</organism>
<keyword evidence="2" id="KW-1185">Reference proteome</keyword>
<sequence length="426" mass="46976">MAQPDLLDDEMLLALFNGISFYNQRLDLQGLVSLLFSTYLLTQIFSGVGQQVANRLAAGREIFESRERMTQSYSWAVFISANVAVELVSQTLICIPTFAAWYFPTGLYRGGDDSFTATERAGLVIVLIWLFVLWSSTLCQALAAVMPQSVMAVQLATLMYVLSVVFCGVLVQPANLPRFWLFMYRVSPLTYFTKGIMVAGLANKKVTCSAIELIRINTPYDSNQTCGEYLKPHQDSKGGYVDNPSERGECLFCPASEVNTVLNGFGINTEHTWRNAGFMAVYRTVSGQYALKQAEKRIRVVAKRLTPYVHGHPGSSIWLLMGFAARTGEIAYIAYIENGAGEAYNAAGEIDATTRRIYEAVAETLGGGTAAKTGVFLVRFATMGNRASSANARKKLGWEPREKRIVDEILTGLYVELAKSLKKPAT</sequence>
<name>A0ACB9ZBJ8_9PEZI</name>
<protein>
    <submittedName>
        <fullName evidence="1">ABC-2 type transporter-domain-containing protein</fullName>
    </submittedName>
</protein>
<gene>
    <name evidence="1" type="ORF">F4820DRAFT_464997</name>
</gene>
<evidence type="ECO:0000313" key="1">
    <source>
        <dbReference type="EMBL" id="KAI4868936.1"/>
    </source>
</evidence>